<evidence type="ECO:0000259" key="8">
    <source>
        <dbReference type="Pfam" id="PF01248"/>
    </source>
</evidence>
<dbReference type="Proteomes" id="UP000887566">
    <property type="component" value="Unplaced"/>
</dbReference>
<evidence type="ECO:0000313" key="10">
    <source>
        <dbReference type="WBParaSite" id="PSAMB.scaffold2802size25115.g19243.t1"/>
    </source>
</evidence>
<keyword evidence="5 6" id="KW-0687">Ribonucleoprotein</keyword>
<protein>
    <recommendedName>
        <fullName evidence="6">H/ACA ribonucleoprotein complex subunit 2</fullName>
    </recommendedName>
    <alternativeName>
        <fullName evidence="6">Nucleolar protein family A member 2</fullName>
    </alternativeName>
</protein>
<evidence type="ECO:0000256" key="1">
    <source>
        <dbReference type="ARBA" id="ARBA00004604"/>
    </source>
</evidence>
<keyword evidence="4 6" id="KW-0539">Nucleus</keyword>
<evidence type="ECO:0000256" key="4">
    <source>
        <dbReference type="ARBA" id="ARBA00023242"/>
    </source>
</evidence>
<dbReference type="PRINTS" id="PR00883">
    <property type="entry name" value="NUCLEARHMG"/>
</dbReference>
<dbReference type="InterPro" id="IPR002415">
    <property type="entry name" value="H/ACA_rnp_Nhp2-like"/>
</dbReference>
<keyword evidence="9" id="KW-1185">Reference proteome</keyword>
<dbReference type="InterPro" id="IPR004038">
    <property type="entry name" value="Ribosomal_eL8/eL30/eS12/Gad45"/>
</dbReference>
<comment type="subcellular location">
    <subcellularLocation>
        <location evidence="1 6">Nucleus</location>
        <location evidence="1 6">Nucleolus</location>
    </subcellularLocation>
</comment>
<dbReference type="Gene3D" id="3.30.1330.30">
    <property type="match status" value="1"/>
</dbReference>
<evidence type="ECO:0000256" key="5">
    <source>
        <dbReference type="ARBA" id="ARBA00023274"/>
    </source>
</evidence>
<comment type="function">
    <text evidence="6">Required for ribosome biogenesis. Part of a complex which catalyzes pseudouridylation of rRNA. This involves the isomerization of uridine such that the ribose is subsequently attached to C5, instead of the normal N1. Pseudouridine ('psi') residues may serve to stabilize the conformation of rRNAs.</text>
</comment>
<organism evidence="9 10">
    <name type="scientific">Plectus sambesii</name>
    <dbReference type="NCBI Taxonomy" id="2011161"/>
    <lineage>
        <taxon>Eukaryota</taxon>
        <taxon>Metazoa</taxon>
        <taxon>Ecdysozoa</taxon>
        <taxon>Nematoda</taxon>
        <taxon>Chromadorea</taxon>
        <taxon>Plectida</taxon>
        <taxon>Plectina</taxon>
        <taxon>Plectoidea</taxon>
        <taxon>Plectidae</taxon>
        <taxon>Plectus</taxon>
    </lineage>
</organism>
<dbReference type="GO" id="GO:0031120">
    <property type="term" value="P:snRNA pseudouridine synthesis"/>
    <property type="evidence" value="ECO:0007669"/>
    <property type="project" value="UniProtKB-UniRule"/>
</dbReference>
<feature type="domain" description="Ribosomal protein eL8/eL30/eS12/Gadd45" evidence="8">
    <location>
        <begin position="53"/>
        <end position="144"/>
    </location>
</feature>
<dbReference type="GO" id="GO:0003723">
    <property type="term" value="F:RNA binding"/>
    <property type="evidence" value="ECO:0007669"/>
    <property type="project" value="UniProtKB-UniRule"/>
</dbReference>
<accession>A0A914VZJ3</accession>
<feature type="region of interest" description="Disordered" evidence="7">
    <location>
        <begin position="1"/>
        <end position="25"/>
    </location>
</feature>
<dbReference type="InterPro" id="IPR050257">
    <property type="entry name" value="eL8/uL1-like"/>
</dbReference>
<evidence type="ECO:0000256" key="2">
    <source>
        <dbReference type="ARBA" id="ARBA00007337"/>
    </source>
</evidence>
<proteinExistence type="inferred from homology"/>
<sequence>MGKLKVEPTEEMETDGKAGPLPEPTTEKGEYEDLCAFVNPIAQPLAGRKIAKKLYKLVKKAAKEKNQLRQGIHDVHKALRRGETGLIILAGNVTPIDVYCHVPALCEEKDMPYVFTPSREHLGLAAGHRRPAVLVLIRPHDSYQELLDECVDAVKKLPVERE</sequence>
<evidence type="ECO:0000256" key="6">
    <source>
        <dbReference type="RuleBase" id="RU366039"/>
    </source>
</evidence>
<dbReference type="InterPro" id="IPR029064">
    <property type="entry name" value="Ribosomal_eL30-like_sf"/>
</dbReference>
<dbReference type="GO" id="GO:0000398">
    <property type="term" value="P:mRNA splicing, via spliceosome"/>
    <property type="evidence" value="ECO:0007669"/>
    <property type="project" value="UniProtKB-UniRule"/>
</dbReference>
<dbReference type="GO" id="GO:0031429">
    <property type="term" value="C:box H/ACA snoRNP complex"/>
    <property type="evidence" value="ECO:0007669"/>
    <property type="project" value="UniProtKB-UniRule"/>
</dbReference>
<comment type="function">
    <text evidence="6">Common component of the spliceosome and rRNA processing machinery.</text>
</comment>
<comment type="similarity">
    <text evidence="2 6">Belongs to the eukaryotic ribosomal protein eL8 family.</text>
</comment>
<evidence type="ECO:0000256" key="3">
    <source>
        <dbReference type="ARBA" id="ARBA00022884"/>
    </source>
</evidence>
<dbReference type="AlphaFoldDB" id="A0A914VZJ3"/>
<dbReference type="PANTHER" id="PTHR23105">
    <property type="entry name" value="RIBOSOMAL PROTEIN L7AE FAMILY MEMBER"/>
    <property type="match status" value="1"/>
</dbReference>
<dbReference type="InterPro" id="IPR018492">
    <property type="entry name" value="Ribosomal_eL8/Nhp2"/>
</dbReference>
<evidence type="ECO:0000313" key="9">
    <source>
        <dbReference type="Proteomes" id="UP000887566"/>
    </source>
</evidence>
<dbReference type="PRINTS" id="PR00881">
    <property type="entry name" value="L7ARS6FAMILY"/>
</dbReference>
<keyword evidence="3 6" id="KW-0694">RNA-binding</keyword>
<dbReference type="Pfam" id="PF01248">
    <property type="entry name" value="Ribosomal_L7Ae"/>
    <property type="match status" value="1"/>
</dbReference>
<dbReference type="SUPFAM" id="SSF55315">
    <property type="entry name" value="L30e-like"/>
    <property type="match status" value="1"/>
</dbReference>
<evidence type="ECO:0000256" key="7">
    <source>
        <dbReference type="SAM" id="MobiDB-lite"/>
    </source>
</evidence>
<dbReference type="WBParaSite" id="PSAMB.scaffold2802size25115.g19243.t1">
    <property type="protein sequence ID" value="PSAMB.scaffold2802size25115.g19243.t1"/>
    <property type="gene ID" value="PSAMB.scaffold2802size25115.g19243"/>
</dbReference>
<name>A0A914VZJ3_9BILA</name>
<reference evidence="10" key="1">
    <citation type="submission" date="2022-11" db="UniProtKB">
        <authorList>
            <consortium name="WormBaseParasite"/>
        </authorList>
    </citation>
    <scope>IDENTIFICATION</scope>
</reference>